<feature type="compositionally biased region" description="Polar residues" evidence="1">
    <location>
        <begin position="143"/>
        <end position="152"/>
    </location>
</feature>
<proteinExistence type="predicted"/>
<keyword evidence="2" id="KW-0472">Membrane</keyword>
<reference evidence="3 4" key="1">
    <citation type="submission" date="2019-07" db="EMBL/GenBank/DDBJ databases">
        <authorList>
            <person name="Friedrich A."/>
            <person name="Schacherer J."/>
        </authorList>
    </citation>
    <scope>NUCLEOTIDE SEQUENCE [LARGE SCALE GENOMIC DNA]</scope>
</reference>
<organism evidence="3 4">
    <name type="scientific">Dekkera bruxellensis</name>
    <name type="common">Brettanomyces custersii</name>
    <dbReference type="NCBI Taxonomy" id="5007"/>
    <lineage>
        <taxon>Eukaryota</taxon>
        <taxon>Fungi</taxon>
        <taxon>Dikarya</taxon>
        <taxon>Ascomycota</taxon>
        <taxon>Saccharomycotina</taxon>
        <taxon>Pichiomycetes</taxon>
        <taxon>Pichiales</taxon>
        <taxon>Pichiaceae</taxon>
        <taxon>Brettanomyces</taxon>
    </lineage>
</organism>
<keyword evidence="4" id="KW-1185">Reference proteome</keyword>
<keyword evidence="2" id="KW-0812">Transmembrane</keyword>
<evidence type="ECO:0000256" key="2">
    <source>
        <dbReference type="SAM" id="Phobius"/>
    </source>
</evidence>
<sequence>MIIPQAIRDNLNIRNILDGGSNKLCPAALANSLISNLNKRESFTEETKSKWDSCMDKKWCKIVAIVCIVIGCLIVLWIISIIMNVIFCGGKCIRSFCWCCSCNSCCCHRHPPPPPPPPPAKPPIDSRGQAYNNPNMYYHPQGGPNTQQYYYS</sequence>
<gene>
    <name evidence="3" type="ORF">DEBR0S5_03136G</name>
</gene>
<keyword evidence="2" id="KW-1133">Transmembrane helix</keyword>
<protein>
    <submittedName>
        <fullName evidence="3">DEBR0S5_03136g1_1</fullName>
    </submittedName>
</protein>
<dbReference type="AlphaFoldDB" id="A0A7D9D093"/>
<feature type="region of interest" description="Disordered" evidence="1">
    <location>
        <begin position="116"/>
        <end position="152"/>
    </location>
</feature>
<dbReference type="EMBL" id="CABFWN010000005">
    <property type="protein sequence ID" value="VUG19453.1"/>
    <property type="molecule type" value="Genomic_DNA"/>
</dbReference>
<accession>A0A7D9D093</accession>
<evidence type="ECO:0000313" key="3">
    <source>
        <dbReference type="EMBL" id="VUG19453.1"/>
    </source>
</evidence>
<feature type="transmembrane region" description="Helical" evidence="2">
    <location>
        <begin position="62"/>
        <end position="87"/>
    </location>
</feature>
<dbReference type="Proteomes" id="UP000478008">
    <property type="component" value="Unassembled WGS sequence"/>
</dbReference>
<evidence type="ECO:0000313" key="4">
    <source>
        <dbReference type="Proteomes" id="UP000478008"/>
    </source>
</evidence>
<evidence type="ECO:0000256" key="1">
    <source>
        <dbReference type="SAM" id="MobiDB-lite"/>
    </source>
</evidence>
<name>A0A7D9D093_DEKBR</name>